<evidence type="ECO:0000256" key="8">
    <source>
        <dbReference type="ARBA" id="ARBA00023306"/>
    </source>
</evidence>
<reference evidence="13" key="1">
    <citation type="submission" date="2015-07" db="EMBL/GenBank/DDBJ databases">
        <title>Fjat-14205 dsm 2895.</title>
        <authorList>
            <person name="Liu B."/>
            <person name="Wang J."/>
            <person name="Zhu Y."/>
            <person name="Liu G."/>
            <person name="Chen Q."/>
            <person name="Chen Z."/>
            <person name="Lan J."/>
            <person name="Che J."/>
            <person name="Ge C."/>
            <person name="Shi H."/>
            <person name="Pan Z."/>
            <person name="Liu X."/>
        </authorList>
    </citation>
    <scope>NUCLEOTIDE SEQUENCE [LARGE SCALE GENOMIC DNA]</scope>
    <source>
        <strain evidence="13">DSM 25560</strain>
    </source>
</reference>
<evidence type="ECO:0000256" key="4">
    <source>
        <dbReference type="ARBA" id="ARBA00022829"/>
    </source>
</evidence>
<dbReference type="PROSITE" id="PS51900">
    <property type="entry name" value="CB"/>
    <property type="match status" value="1"/>
</dbReference>
<dbReference type="Proteomes" id="UP000050668">
    <property type="component" value="Unassembled WGS sequence"/>
</dbReference>
<evidence type="ECO:0000256" key="2">
    <source>
        <dbReference type="ARBA" id="ARBA00022490"/>
    </source>
</evidence>
<evidence type="ECO:0000313" key="12">
    <source>
        <dbReference type="EMBL" id="KOS69790.1"/>
    </source>
</evidence>
<keyword evidence="5" id="KW-0229">DNA integration</keyword>
<dbReference type="Gene3D" id="1.10.150.130">
    <property type="match status" value="1"/>
</dbReference>
<dbReference type="InterPro" id="IPR013762">
    <property type="entry name" value="Integrase-like_cat_sf"/>
</dbReference>
<keyword evidence="3" id="KW-0132">Cell division</keyword>
<comment type="subcellular location">
    <subcellularLocation>
        <location evidence="1">Cytoplasm</location>
    </subcellularLocation>
</comment>
<name>A0ABR5K4T0_9BACI</name>
<feature type="domain" description="Core-binding (CB)" evidence="11">
    <location>
        <begin position="4"/>
        <end position="108"/>
    </location>
</feature>
<evidence type="ECO:0000256" key="9">
    <source>
        <dbReference type="PROSITE-ProRule" id="PRU01248"/>
    </source>
</evidence>
<dbReference type="Pfam" id="PF00589">
    <property type="entry name" value="Phage_integrase"/>
    <property type="match status" value="1"/>
</dbReference>
<evidence type="ECO:0000256" key="7">
    <source>
        <dbReference type="ARBA" id="ARBA00023172"/>
    </source>
</evidence>
<dbReference type="InterPro" id="IPR010998">
    <property type="entry name" value="Integrase_recombinase_N"/>
</dbReference>
<dbReference type="PROSITE" id="PS51898">
    <property type="entry name" value="TYR_RECOMBINASE"/>
    <property type="match status" value="1"/>
</dbReference>
<organism evidence="12 13">
    <name type="scientific">Lysinibacillus contaminans</name>
    <dbReference type="NCBI Taxonomy" id="1293441"/>
    <lineage>
        <taxon>Bacteria</taxon>
        <taxon>Bacillati</taxon>
        <taxon>Bacillota</taxon>
        <taxon>Bacilli</taxon>
        <taxon>Bacillales</taxon>
        <taxon>Bacillaceae</taxon>
        <taxon>Lysinibacillus</taxon>
    </lineage>
</organism>
<evidence type="ECO:0000256" key="5">
    <source>
        <dbReference type="ARBA" id="ARBA00022908"/>
    </source>
</evidence>
<evidence type="ECO:0000259" key="10">
    <source>
        <dbReference type="PROSITE" id="PS51898"/>
    </source>
</evidence>
<dbReference type="Gene3D" id="1.10.443.10">
    <property type="entry name" value="Intergrase catalytic core"/>
    <property type="match status" value="1"/>
</dbReference>
<dbReference type="InterPro" id="IPR044068">
    <property type="entry name" value="CB"/>
</dbReference>
<sequence length="318" mass="36829">MQKKQLPKIIKDFLVYLTTIKGKSHRTRKEYEYDLTLFFRFHLAMQNDLEMEHMSEIDISTITIEAIREITLEDLYLFMEYCEVQRNNSASARARKVATLKSFFKYIKGKRRLIEENPADELETPKIGRKKPIYMNLEEATQFIEGIQPNSASPRNYCMMMFFLNLGIRVTELCNLNKSSIQGRYLTVVGKGDKERIVYLNDSCIQALKAYENSGKHAYTGIGDEPLFVSQKGTRLTRQTVAKIVKQINKQSGLQKDHLTPHKLRHTSATMMYKAGADIRSLQHILGHSSVATTQIYTHIEDEELQHVIEKNPFNIVR</sequence>
<protein>
    <submittedName>
        <fullName evidence="12">Recombinase XerC</fullName>
    </submittedName>
</protein>
<dbReference type="RefSeq" id="WP_053584657.1">
    <property type="nucleotide sequence ID" value="NZ_LGRV01000003.1"/>
</dbReference>
<evidence type="ECO:0000256" key="3">
    <source>
        <dbReference type="ARBA" id="ARBA00022618"/>
    </source>
</evidence>
<evidence type="ECO:0000313" key="13">
    <source>
        <dbReference type="Proteomes" id="UP000050668"/>
    </source>
</evidence>
<proteinExistence type="predicted"/>
<keyword evidence="2" id="KW-0963">Cytoplasm</keyword>
<evidence type="ECO:0000259" key="11">
    <source>
        <dbReference type="PROSITE" id="PS51900"/>
    </source>
</evidence>
<gene>
    <name evidence="12" type="ORF">AEA09_07865</name>
</gene>
<keyword evidence="6 9" id="KW-0238">DNA-binding</keyword>
<accession>A0ABR5K4T0</accession>
<keyword evidence="13" id="KW-1185">Reference proteome</keyword>
<dbReference type="EMBL" id="LGRV01000003">
    <property type="protein sequence ID" value="KOS69790.1"/>
    <property type="molecule type" value="Genomic_DNA"/>
</dbReference>
<evidence type="ECO:0000256" key="6">
    <source>
        <dbReference type="ARBA" id="ARBA00023125"/>
    </source>
</evidence>
<dbReference type="SUPFAM" id="SSF56349">
    <property type="entry name" value="DNA breaking-rejoining enzymes"/>
    <property type="match status" value="1"/>
</dbReference>
<dbReference type="InterPro" id="IPR050090">
    <property type="entry name" value="Tyrosine_recombinase_XerCD"/>
</dbReference>
<keyword evidence="4" id="KW-0159">Chromosome partition</keyword>
<dbReference type="InterPro" id="IPR011010">
    <property type="entry name" value="DNA_brk_join_enz"/>
</dbReference>
<keyword evidence="7" id="KW-0233">DNA recombination</keyword>
<dbReference type="InterPro" id="IPR002104">
    <property type="entry name" value="Integrase_catalytic"/>
</dbReference>
<keyword evidence="8" id="KW-0131">Cell cycle</keyword>
<comment type="caution">
    <text evidence="12">The sequence shown here is derived from an EMBL/GenBank/DDBJ whole genome shotgun (WGS) entry which is preliminary data.</text>
</comment>
<dbReference type="PANTHER" id="PTHR30349:SF77">
    <property type="entry name" value="TYROSINE RECOMBINASE XERC"/>
    <property type="match status" value="1"/>
</dbReference>
<dbReference type="PANTHER" id="PTHR30349">
    <property type="entry name" value="PHAGE INTEGRASE-RELATED"/>
    <property type="match status" value="1"/>
</dbReference>
<feature type="domain" description="Tyr recombinase" evidence="10">
    <location>
        <begin position="130"/>
        <end position="310"/>
    </location>
</feature>
<evidence type="ECO:0000256" key="1">
    <source>
        <dbReference type="ARBA" id="ARBA00004496"/>
    </source>
</evidence>